<sequence length="72" mass="8348">MFPYKDPFADGSPTLLETYKHQCVLLETELNEAYRDIQAARDRIARLVQITEKLTRQRDALRADLARLQGGR</sequence>
<feature type="coiled-coil region" evidence="1">
    <location>
        <begin position="16"/>
        <end position="57"/>
    </location>
</feature>
<organism evidence="2 3">
    <name type="scientific">Pseudomonas eucalypticola</name>
    <dbReference type="NCBI Taxonomy" id="2599595"/>
    <lineage>
        <taxon>Bacteria</taxon>
        <taxon>Pseudomonadati</taxon>
        <taxon>Pseudomonadota</taxon>
        <taxon>Gammaproteobacteria</taxon>
        <taxon>Pseudomonadales</taxon>
        <taxon>Pseudomonadaceae</taxon>
        <taxon>Pseudomonas</taxon>
    </lineage>
</organism>
<evidence type="ECO:0000313" key="3">
    <source>
        <dbReference type="Proteomes" id="UP000509568"/>
    </source>
</evidence>
<dbReference type="EMBL" id="CP056030">
    <property type="protein sequence ID" value="QKZ05812.1"/>
    <property type="molecule type" value="Genomic_DNA"/>
</dbReference>
<name>A0A7D5D931_9PSED</name>
<keyword evidence="1" id="KW-0175">Coiled coil</keyword>
<dbReference type="KEGG" id="pez:HWQ56_19220"/>
<reference evidence="2 3" key="1">
    <citation type="submission" date="2020-06" db="EMBL/GenBank/DDBJ databases">
        <title>Pseudomonas eucalypticola sp. nov., an endophyte of Eucalyptus dunnii leaves with biocontrol ability of eucalyptus leaf blight.</title>
        <authorList>
            <person name="Liu Y."/>
            <person name="Song Z."/>
            <person name="Zeng H."/>
            <person name="Lu M."/>
            <person name="Wang X."/>
            <person name="Lian X."/>
            <person name="Zhang Q."/>
        </authorList>
    </citation>
    <scope>NUCLEOTIDE SEQUENCE [LARGE SCALE GENOMIC DNA]</scope>
    <source>
        <strain evidence="2 3">NP-1</strain>
    </source>
</reference>
<evidence type="ECO:0000313" key="2">
    <source>
        <dbReference type="EMBL" id="QKZ05812.1"/>
    </source>
</evidence>
<proteinExistence type="predicted"/>
<dbReference type="Proteomes" id="UP000509568">
    <property type="component" value="Chromosome"/>
</dbReference>
<accession>A0A7D5D931</accession>
<dbReference type="AlphaFoldDB" id="A0A7D5D931"/>
<dbReference type="RefSeq" id="WP_176571511.1">
    <property type="nucleotide sequence ID" value="NZ_CP056030.1"/>
</dbReference>
<gene>
    <name evidence="2" type="ORF">HWQ56_19220</name>
</gene>
<protein>
    <submittedName>
        <fullName evidence="2">Uncharacterized protein</fullName>
    </submittedName>
</protein>
<keyword evidence="3" id="KW-1185">Reference proteome</keyword>
<evidence type="ECO:0000256" key="1">
    <source>
        <dbReference type="SAM" id="Coils"/>
    </source>
</evidence>